<evidence type="ECO:0008006" key="10">
    <source>
        <dbReference type="Google" id="ProtNLM"/>
    </source>
</evidence>
<feature type="domain" description="Replication factor A C-terminal" evidence="7">
    <location>
        <begin position="310"/>
        <end position="419"/>
    </location>
</feature>
<dbReference type="Gene3D" id="2.40.50.140">
    <property type="entry name" value="Nucleic acid-binding proteins"/>
    <property type="match status" value="3"/>
</dbReference>
<dbReference type="InterPro" id="IPR003871">
    <property type="entry name" value="RFA1B/D_OB_1st"/>
</dbReference>
<dbReference type="CDD" id="cd04476">
    <property type="entry name" value="RPA1_DBD_C"/>
    <property type="match status" value="1"/>
</dbReference>
<organism evidence="8 9">
    <name type="scientific">Phaseolus vulgaris</name>
    <name type="common">Kidney bean</name>
    <name type="synonym">French bean</name>
    <dbReference type="NCBI Taxonomy" id="3885"/>
    <lineage>
        <taxon>Eukaryota</taxon>
        <taxon>Viridiplantae</taxon>
        <taxon>Streptophyta</taxon>
        <taxon>Embryophyta</taxon>
        <taxon>Tracheophyta</taxon>
        <taxon>Spermatophyta</taxon>
        <taxon>Magnoliopsida</taxon>
        <taxon>eudicotyledons</taxon>
        <taxon>Gunneridae</taxon>
        <taxon>Pentapetalae</taxon>
        <taxon>rosids</taxon>
        <taxon>fabids</taxon>
        <taxon>Fabales</taxon>
        <taxon>Fabaceae</taxon>
        <taxon>Papilionoideae</taxon>
        <taxon>50 kb inversion clade</taxon>
        <taxon>NPAAA clade</taxon>
        <taxon>indigoferoid/millettioid clade</taxon>
        <taxon>Phaseoleae</taxon>
        <taxon>Phaseolus</taxon>
    </lineage>
</organism>
<dbReference type="SUPFAM" id="SSF50249">
    <property type="entry name" value="Nucleic acid-binding proteins"/>
    <property type="match status" value="3"/>
</dbReference>
<dbReference type="Pfam" id="PF08646">
    <property type="entry name" value="Rep_fac-A_C"/>
    <property type="match status" value="1"/>
</dbReference>
<dbReference type="PANTHER" id="PTHR47165">
    <property type="entry name" value="OS03G0429900 PROTEIN"/>
    <property type="match status" value="1"/>
</dbReference>
<keyword evidence="9" id="KW-1185">Reference proteome</keyword>
<feature type="domain" description="Replication protein A 70 kDa DNA-binding subunit B/D first OB fold" evidence="6">
    <location>
        <begin position="11"/>
        <end position="113"/>
    </location>
</feature>
<dbReference type="PANTHER" id="PTHR47165:SF4">
    <property type="entry name" value="OS03G0429900 PROTEIN"/>
    <property type="match status" value="1"/>
</dbReference>
<dbReference type="CDD" id="cd04481">
    <property type="entry name" value="RPA1_DBD_B_like"/>
    <property type="match status" value="1"/>
</dbReference>
<dbReference type="SMR" id="V7BM77"/>
<dbReference type="OrthoDB" id="1040769at2759"/>
<dbReference type="eggNOG" id="KOG0851">
    <property type="taxonomic scope" value="Eukaryota"/>
</dbReference>
<evidence type="ECO:0000313" key="9">
    <source>
        <dbReference type="Proteomes" id="UP000000226"/>
    </source>
</evidence>
<evidence type="ECO:0000259" key="6">
    <source>
        <dbReference type="Pfam" id="PF02721"/>
    </source>
</evidence>
<evidence type="ECO:0000256" key="2">
    <source>
        <dbReference type="ARBA" id="ARBA00022723"/>
    </source>
</evidence>
<dbReference type="EMBL" id="CM002293">
    <property type="protein sequence ID" value="ESW18140.1"/>
    <property type="molecule type" value="Genomic_DNA"/>
</dbReference>
<evidence type="ECO:0000256" key="4">
    <source>
        <dbReference type="ARBA" id="ARBA00022833"/>
    </source>
</evidence>
<dbReference type="STRING" id="3885.V7BM77"/>
<dbReference type="InterPro" id="IPR013955">
    <property type="entry name" value="Rep_factor-A_C"/>
</dbReference>
<evidence type="ECO:0000256" key="3">
    <source>
        <dbReference type="ARBA" id="ARBA00022771"/>
    </source>
</evidence>
<gene>
    <name evidence="8" type="ORF">PHAVU_006G016100g</name>
</gene>
<dbReference type="GO" id="GO:0003677">
    <property type="term" value="F:DNA binding"/>
    <property type="evidence" value="ECO:0007669"/>
    <property type="project" value="UniProtKB-KW"/>
</dbReference>
<sequence length="425" mass="49065">MSKLQVHNQRHSVIDVTSAKENWNIVVRVIRLWFVTDLAKSKIPFSIELILQDKEGVRIHGSIRRTLIYKFQSQIYDGSVYSVQSFSVAANGGSYKTKHHPYKINFQFGTKITSLPAQMVRESPPEYIPLSFISGPGFDIDYLDLFYYYNFFIHVDIIGVLTGVGIERKLQKDGRKIKLNVISLDCDGFHIECTLFGNYVDELNAFLSSAEVQNVVVSIEFGKVKVFQDKVYIQNCIDCTKVQFNLNTEAALALKKKRMSSSSESPSQRLCQLSEASEHNLEDEFLQLTPRNTIERLKDCKEVNTFIILRTIKHVFNDDDWWYTACVCNKAVYQDSKIFFCEKCNKHVMKVSLRYKIKLCIVDETNSTTFILFDREAKLLLNKSSVEIFESHDKNGNLSKEFSNLLDKSFLFKVDSRNDQGIRFE</sequence>
<evidence type="ECO:0000256" key="1">
    <source>
        <dbReference type="ARBA" id="ARBA00005690"/>
    </source>
</evidence>
<dbReference type="CDD" id="cd04480">
    <property type="entry name" value="RPA1_DBD_A_like"/>
    <property type="match status" value="1"/>
</dbReference>
<evidence type="ECO:0000256" key="5">
    <source>
        <dbReference type="ARBA" id="ARBA00023125"/>
    </source>
</evidence>
<dbReference type="Pfam" id="PF02721">
    <property type="entry name" value="DUF223"/>
    <property type="match status" value="1"/>
</dbReference>
<evidence type="ECO:0000259" key="7">
    <source>
        <dbReference type="Pfam" id="PF08646"/>
    </source>
</evidence>
<comment type="similarity">
    <text evidence="1">Belongs to the replication factor A protein 1 family.</text>
</comment>
<name>V7BM77_PHAVU</name>
<proteinExistence type="inferred from homology"/>
<dbReference type="Proteomes" id="UP000000226">
    <property type="component" value="Chromosome 6"/>
</dbReference>
<dbReference type="GO" id="GO:0008270">
    <property type="term" value="F:zinc ion binding"/>
    <property type="evidence" value="ECO:0007669"/>
    <property type="project" value="UniProtKB-KW"/>
</dbReference>
<dbReference type="OMA" id="NDQHIAC"/>
<accession>V7BM77</accession>
<keyword evidence="3" id="KW-0863">Zinc-finger</keyword>
<keyword evidence="2" id="KW-0479">Metal-binding</keyword>
<protein>
    <recommendedName>
        <fullName evidence="10">DUF223 domain-containing protein</fullName>
    </recommendedName>
</protein>
<evidence type="ECO:0000313" key="8">
    <source>
        <dbReference type="EMBL" id="ESW18140.1"/>
    </source>
</evidence>
<keyword evidence="5" id="KW-0238">DNA-binding</keyword>
<dbReference type="AlphaFoldDB" id="V7BM77"/>
<dbReference type="Gramene" id="ESW18140">
    <property type="protein sequence ID" value="ESW18140"/>
    <property type="gene ID" value="PHAVU_006G016100g"/>
</dbReference>
<dbReference type="InterPro" id="IPR047192">
    <property type="entry name" value="Euk_RPA1_DBD_C"/>
</dbReference>
<reference evidence="9" key="1">
    <citation type="journal article" date="2014" name="Nat. Genet.">
        <title>A reference genome for common bean and genome-wide analysis of dual domestications.</title>
        <authorList>
            <person name="Schmutz J."/>
            <person name="McClean P.E."/>
            <person name="Mamidi S."/>
            <person name="Wu G.A."/>
            <person name="Cannon S.B."/>
            <person name="Grimwood J."/>
            <person name="Jenkins J."/>
            <person name="Shu S."/>
            <person name="Song Q."/>
            <person name="Chavarro C."/>
            <person name="Torres-Torres M."/>
            <person name="Geffroy V."/>
            <person name="Moghaddam S.M."/>
            <person name="Gao D."/>
            <person name="Abernathy B."/>
            <person name="Barry K."/>
            <person name="Blair M."/>
            <person name="Brick M.A."/>
            <person name="Chovatia M."/>
            <person name="Gepts P."/>
            <person name="Goodstein D.M."/>
            <person name="Gonzales M."/>
            <person name="Hellsten U."/>
            <person name="Hyten D.L."/>
            <person name="Jia G."/>
            <person name="Kelly J.D."/>
            <person name="Kudrna D."/>
            <person name="Lee R."/>
            <person name="Richard M.M."/>
            <person name="Miklas P.N."/>
            <person name="Osorno J.M."/>
            <person name="Rodrigues J."/>
            <person name="Thareau V."/>
            <person name="Urrea C.A."/>
            <person name="Wang M."/>
            <person name="Yu Y."/>
            <person name="Zhang M."/>
            <person name="Wing R.A."/>
            <person name="Cregan P.B."/>
            <person name="Rokhsar D.S."/>
            <person name="Jackson S.A."/>
        </authorList>
    </citation>
    <scope>NUCLEOTIDE SEQUENCE [LARGE SCALE GENOMIC DNA]</scope>
    <source>
        <strain evidence="9">cv. G19833</strain>
    </source>
</reference>
<keyword evidence="4" id="KW-0862">Zinc</keyword>
<dbReference type="InterPro" id="IPR012340">
    <property type="entry name" value="NA-bd_OB-fold"/>
</dbReference>